<reference evidence="1 2" key="1">
    <citation type="submission" date="2021-07" db="EMBL/GenBank/DDBJ databases">
        <title>Isolation and characterization of bacteria from a gold mining with a capacity of golden bioaccumulation.</title>
        <authorList>
            <person name="Yang X.J."/>
        </authorList>
    </citation>
    <scope>NUCLEOTIDE SEQUENCE [LARGE SCALE GENOMIC DNA]</scope>
    <source>
        <strain evidence="1 2">Au29</strain>
    </source>
</reference>
<protein>
    <submittedName>
        <fullName evidence="1">Uncharacterized protein</fullName>
    </submittedName>
</protein>
<sequence>MADGAIVVKARIRLLSADEGGRTLPVYGRYRPNHGFFDNDRSEMMIGQIDFGTVPCHPGETRDVTIEFFDARN</sequence>
<accession>A0ABX8TF73</accession>
<dbReference type="Proteomes" id="UP000824334">
    <property type="component" value="Chromosome"/>
</dbReference>
<dbReference type="EMBL" id="CP080034">
    <property type="protein sequence ID" value="QYC09836.1"/>
    <property type="molecule type" value="Genomic_DNA"/>
</dbReference>
<organism evidence="1 2">
    <name type="scientific">Brevundimonas nasdae</name>
    <dbReference type="NCBI Taxonomy" id="172043"/>
    <lineage>
        <taxon>Bacteria</taxon>
        <taxon>Pseudomonadati</taxon>
        <taxon>Pseudomonadota</taxon>
        <taxon>Alphaproteobacteria</taxon>
        <taxon>Caulobacterales</taxon>
        <taxon>Caulobacteraceae</taxon>
        <taxon>Brevundimonas</taxon>
    </lineage>
</organism>
<dbReference type="GeneID" id="94376566"/>
<keyword evidence="2" id="KW-1185">Reference proteome</keyword>
<name>A0ABX8TF73_9CAUL</name>
<dbReference type="RefSeq" id="WP_219352729.1">
    <property type="nucleotide sequence ID" value="NZ_CP080034.1"/>
</dbReference>
<proteinExistence type="predicted"/>
<evidence type="ECO:0000313" key="2">
    <source>
        <dbReference type="Proteomes" id="UP000824334"/>
    </source>
</evidence>
<gene>
    <name evidence="1" type="ORF">KWG56_14855</name>
</gene>
<evidence type="ECO:0000313" key="1">
    <source>
        <dbReference type="EMBL" id="QYC09836.1"/>
    </source>
</evidence>